<feature type="binding site" evidence="8">
    <location>
        <position position="375"/>
    </location>
    <ligand>
        <name>ATP</name>
        <dbReference type="ChEBI" id="CHEBI:30616"/>
    </ligand>
</feature>
<evidence type="ECO:0000256" key="5">
    <source>
        <dbReference type="ARBA" id="ARBA00022777"/>
    </source>
</evidence>
<dbReference type="AlphaFoldDB" id="A0A6G0WE94"/>
<dbReference type="PROSITE" id="PS50088">
    <property type="entry name" value="ANK_REPEAT"/>
    <property type="match status" value="2"/>
</dbReference>
<name>A0A6G0WE94_9STRA</name>
<dbReference type="Pfam" id="PF07714">
    <property type="entry name" value="PK_Tyr_Ser-Thr"/>
    <property type="match status" value="1"/>
</dbReference>
<evidence type="ECO:0000256" key="1">
    <source>
        <dbReference type="ARBA" id="ARBA00005843"/>
    </source>
</evidence>
<dbReference type="InterPro" id="IPR001245">
    <property type="entry name" value="Ser-Thr/Tyr_kinase_cat_dom"/>
</dbReference>
<evidence type="ECO:0000256" key="6">
    <source>
        <dbReference type="ARBA" id="ARBA00022840"/>
    </source>
</evidence>
<accession>A0A6G0WE94</accession>
<dbReference type="InterPro" id="IPR017441">
    <property type="entry name" value="Protein_kinase_ATP_BS"/>
</dbReference>
<keyword evidence="5" id="KW-0418">Kinase</keyword>
<reference evidence="10 11" key="1">
    <citation type="submission" date="2019-07" db="EMBL/GenBank/DDBJ databases">
        <title>Genomics analysis of Aphanomyces spp. identifies a new class of oomycete effector associated with host adaptation.</title>
        <authorList>
            <person name="Gaulin E."/>
        </authorList>
    </citation>
    <scope>NUCLEOTIDE SEQUENCE [LARGE SCALE GENOMIC DNA]</scope>
    <source>
        <strain evidence="10 11">ATCC 201684</strain>
    </source>
</reference>
<proteinExistence type="inferred from homology"/>
<keyword evidence="6 8" id="KW-0067">ATP-binding</keyword>
<dbReference type="InterPro" id="IPR000719">
    <property type="entry name" value="Prot_kinase_dom"/>
</dbReference>
<dbReference type="Proteomes" id="UP000481153">
    <property type="component" value="Unassembled WGS sequence"/>
</dbReference>
<evidence type="ECO:0000256" key="4">
    <source>
        <dbReference type="ARBA" id="ARBA00022741"/>
    </source>
</evidence>
<dbReference type="InterPro" id="IPR051681">
    <property type="entry name" value="Ser/Thr_Kinases-Pseudokinases"/>
</dbReference>
<comment type="similarity">
    <text evidence="1">Belongs to the protein kinase superfamily. TKL Ser/Thr protein kinase family.</text>
</comment>
<dbReference type="PANTHER" id="PTHR44329:SF288">
    <property type="entry name" value="MITOGEN-ACTIVATED PROTEIN KINASE KINASE KINASE 20"/>
    <property type="match status" value="1"/>
</dbReference>
<dbReference type="SUPFAM" id="SSF56112">
    <property type="entry name" value="Protein kinase-like (PK-like)"/>
    <property type="match status" value="1"/>
</dbReference>
<gene>
    <name evidence="10" type="ORF">Ae201684_015991</name>
</gene>
<dbReference type="InterPro" id="IPR011009">
    <property type="entry name" value="Kinase-like_dom_sf"/>
</dbReference>
<organism evidence="10 11">
    <name type="scientific">Aphanomyces euteiches</name>
    <dbReference type="NCBI Taxonomy" id="100861"/>
    <lineage>
        <taxon>Eukaryota</taxon>
        <taxon>Sar</taxon>
        <taxon>Stramenopiles</taxon>
        <taxon>Oomycota</taxon>
        <taxon>Saprolegniomycetes</taxon>
        <taxon>Saprolegniales</taxon>
        <taxon>Verrucalvaceae</taxon>
        <taxon>Aphanomyces</taxon>
    </lineage>
</organism>
<feature type="repeat" description="ANK" evidence="7">
    <location>
        <begin position="9"/>
        <end position="41"/>
    </location>
</feature>
<evidence type="ECO:0000313" key="10">
    <source>
        <dbReference type="EMBL" id="KAF0725658.1"/>
    </source>
</evidence>
<evidence type="ECO:0000259" key="9">
    <source>
        <dbReference type="PROSITE" id="PS50011"/>
    </source>
</evidence>
<comment type="caution">
    <text evidence="10">The sequence shown here is derived from an EMBL/GenBank/DDBJ whole genome shotgun (WGS) entry which is preliminary data.</text>
</comment>
<keyword evidence="7" id="KW-0040">ANK repeat</keyword>
<dbReference type="SUPFAM" id="SSF48403">
    <property type="entry name" value="Ankyrin repeat"/>
    <property type="match status" value="1"/>
</dbReference>
<dbReference type="PRINTS" id="PR01415">
    <property type="entry name" value="ANKYRIN"/>
</dbReference>
<dbReference type="SMART" id="SM00220">
    <property type="entry name" value="S_TKc"/>
    <property type="match status" value="1"/>
</dbReference>
<dbReference type="GO" id="GO:0004674">
    <property type="term" value="F:protein serine/threonine kinase activity"/>
    <property type="evidence" value="ECO:0007669"/>
    <property type="project" value="UniProtKB-KW"/>
</dbReference>
<keyword evidence="11" id="KW-1185">Reference proteome</keyword>
<dbReference type="PROSITE" id="PS00107">
    <property type="entry name" value="PROTEIN_KINASE_ATP"/>
    <property type="match status" value="1"/>
</dbReference>
<dbReference type="InterPro" id="IPR036770">
    <property type="entry name" value="Ankyrin_rpt-contain_sf"/>
</dbReference>
<dbReference type="Gene3D" id="3.30.200.20">
    <property type="entry name" value="Phosphorylase Kinase, domain 1"/>
    <property type="match status" value="1"/>
</dbReference>
<evidence type="ECO:0000256" key="7">
    <source>
        <dbReference type="PROSITE-ProRule" id="PRU00023"/>
    </source>
</evidence>
<dbReference type="PROSITE" id="PS00108">
    <property type="entry name" value="PROTEIN_KINASE_ST"/>
    <property type="match status" value="1"/>
</dbReference>
<evidence type="ECO:0000313" key="11">
    <source>
        <dbReference type="Proteomes" id="UP000481153"/>
    </source>
</evidence>
<dbReference type="PROSITE" id="PS50011">
    <property type="entry name" value="PROTEIN_KINASE_DOM"/>
    <property type="match status" value="1"/>
</dbReference>
<dbReference type="Pfam" id="PF12796">
    <property type="entry name" value="Ank_2"/>
    <property type="match status" value="1"/>
</dbReference>
<dbReference type="EMBL" id="VJMJ01000237">
    <property type="protein sequence ID" value="KAF0725658.1"/>
    <property type="molecule type" value="Genomic_DNA"/>
</dbReference>
<keyword evidence="4 8" id="KW-0547">Nucleotide-binding</keyword>
<keyword evidence="2" id="KW-0723">Serine/threonine-protein kinase</keyword>
<dbReference type="InterPro" id="IPR002110">
    <property type="entry name" value="Ankyrin_rpt"/>
</dbReference>
<dbReference type="VEuPathDB" id="FungiDB:AeMF1_012881"/>
<keyword evidence="3" id="KW-0808">Transferase</keyword>
<dbReference type="Gene3D" id="1.10.510.10">
    <property type="entry name" value="Transferase(Phosphotransferase) domain 1"/>
    <property type="match status" value="1"/>
</dbReference>
<dbReference type="SMART" id="SM00248">
    <property type="entry name" value="ANK"/>
    <property type="match status" value="2"/>
</dbReference>
<dbReference type="InterPro" id="IPR008271">
    <property type="entry name" value="Ser/Thr_kinase_AS"/>
</dbReference>
<dbReference type="PROSITE" id="PS50297">
    <property type="entry name" value="ANK_REP_REGION"/>
    <property type="match status" value="2"/>
</dbReference>
<sequence length="617" mass="70437">MSTAKTLCDGLTPLHIASDYGHLTIVQELLVHGASINTLNKDRWTPLHIASDKTQLDILEVLLDAGAKKHLTNKVGKTARDVGNDEVKAFFDNCYKPKIYSIESATARIHKTYQNMKETTSKLATTGSSVLDLSMKATTHRQQALTVGLLVGEVLQQLVPEDSLGQHRQLLSLLNEIQQFFQKNLCANQQWHLPLNAPRMEHVAPTISHFRQRIVDAAGFLNVNPKVEVLGGDEDLRCALGKMMEKLENIDQNLEKILNLPPERQMDRCLDLMTQVQRGWEYYNCQVTLGNFQRNVQFENLVKTSQSLIYRTIDGTRSTRRMSVGFQLNTIESWMLSFDDVDFDPNENNENRPLGRGGFATVFKGRYYSQDVAVKHFNRILNTDSVFLAKLIADEIKGWKDISHEPYILTLIGVCTTTPTPILVSELCQKNIRQYIRDRPEMLLPLVYQFACGLACIHEAKIVHRDIKGDNVLVTFQNTVAIADFGLSRTVTSFENTQTSVKRGGTLYWMSPEQYFMPRTVTSKSDVWSFGMTLWEILCDAIPFRKCSEYEFRDEIYQSENDRPEKPENLSPELEPLWTLITRCWRLKPKARPSAVEIVDYLKSEFGSSARHDNFTK</sequence>
<dbReference type="GO" id="GO:0005524">
    <property type="term" value="F:ATP binding"/>
    <property type="evidence" value="ECO:0007669"/>
    <property type="project" value="UniProtKB-UniRule"/>
</dbReference>
<evidence type="ECO:0000256" key="8">
    <source>
        <dbReference type="PROSITE-ProRule" id="PRU10141"/>
    </source>
</evidence>
<evidence type="ECO:0000256" key="2">
    <source>
        <dbReference type="ARBA" id="ARBA00022527"/>
    </source>
</evidence>
<dbReference type="PANTHER" id="PTHR44329">
    <property type="entry name" value="SERINE/THREONINE-PROTEIN KINASE TNNI3K-RELATED"/>
    <property type="match status" value="1"/>
</dbReference>
<evidence type="ECO:0000256" key="3">
    <source>
        <dbReference type="ARBA" id="ARBA00022679"/>
    </source>
</evidence>
<feature type="repeat" description="ANK" evidence="7">
    <location>
        <begin position="42"/>
        <end position="74"/>
    </location>
</feature>
<protein>
    <recommendedName>
        <fullName evidence="9">Protein kinase domain-containing protein</fullName>
    </recommendedName>
</protein>
<dbReference type="Gene3D" id="1.25.40.20">
    <property type="entry name" value="Ankyrin repeat-containing domain"/>
    <property type="match status" value="1"/>
</dbReference>
<feature type="domain" description="Protein kinase" evidence="9">
    <location>
        <begin position="348"/>
        <end position="615"/>
    </location>
</feature>